<protein>
    <submittedName>
        <fullName evidence="3">DUF4148 domain-containing protein</fullName>
    </submittedName>
</protein>
<dbReference type="OrthoDB" id="9113872at2"/>
<evidence type="ECO:0000256" key="2">
    <source>
        <dbReference type="SAM" id="SignalP"/>
    </source>
</evidence>
<dbReference type="AlphaFoldDB" id="A0A494X7F9"/>
<comment type="caution">
    <text evidence="3">The sequence shown here is derived from an EMBL/GenBank/DDBJ whole genome shotgun (WGS) entry which is preliminary data.</text>
</comment>
<keyword evidence="4" id="KW-1185">Reference proteome</keyword>
<name>A0A494X7F9_9BURK</name>
<gene>
    <name evidence="3" type="ORF">D7S89_16970</name>
</gene>
<reference evidence="3 4" key="1">
    <citation type="submission" date="2018-10" db="EMBL/GenBank/DDBJ databases">
        <title>Paraburkholderia sp. 7MK8-2, isolated from soil.</title>
        <authorList>
            <person name="Gao Z.-H."/>
            <person name="Qiu L.-H."/>
        </authorList>
    </citation>
    <scope>NUCLEOTIDE SEQUENCE [LARGE SCALE GENOMIC DNA]</scope>
    <source>
        <strain evidence="3 4">7MK8-2</strain>
    </source>
</reference>
<dbReference type="Proteomes" id="UP000280434">
    <property type="component" value="Unassembled WGS sequence"/>
</dbReference>
<organism evidence="3 4">
    <name type="scientific">Trinickia fusca</name>
    <dbReference type="NCBI Taxonomy" id="2419777"/>
    <lineage>
        <taxon>Bacteria</taxon>
        <taxon>Pseudomonadati</taxon>
        <taxon>Pseudomonadota</taxon>
        <taxon>Betaproteobacteria</taxon>
        <taxon>Burkholderiales</taxon>
        <taxon>Burkholderiaceae</taxon>
        <taxon>Trinickia</taxon>
    </lineage>
</organism>
<keyword evidence="2" id="KW-0732">Signal</keyword>
<dbReference type="Pfam" id="PF13663">
    <property type="entry name" value="DUF4148"/>
    <property type="match status" value="1"/>
</dbReference>
<dbReference type="InterPro" id="IPR025421">
    <property type="entry name" value="DUF4148"/>
</dbReference>
<feature type="region of interest" description="Disordered" evidence="1">
    <location>
        <begin position="69"/>
        <end position="109"/>
    </location>
</feature>
<dbReference type="EMBL" id="RBZV01000007">
    <property type="protein sequence ID" value="RKP46518.1"/>
    <property type="molecule type" value="Genomic_DNA"/>
</dbReference>
<evidence type="ECO:0000313" key="3">
    <source>
        <dbReference type="EMBL" id="RKP46518.1"/>
    </source>
</evidence>
<feature type="chain" id="PRO_5019811620" evidence="2">
    <location>
        <begin position="21"/>
        <end position="109"/>
    </location>
</feature>
<sequence length="109" mass="11064">MKTRILSLIVASAMAVPAFAGTNAPALTRAQVYAELQQLRAAGYDQSHGQDTNYPVEIQAAEARVAEQNSGAGGYGGVPANGSSAASARVSVSAPQPAGDGLPPMYFGQ</sequence>
<proteinExistence type="predicted"/>
<feature type="signal peptide" evidence="2">
    <location>
        <begin position="1"/>
        <end position="20"/>
    </location>
</feature>
<feature type="compositionally biased region" description="Low complexity" evidence="1">
    <location>
        <begin position="80"/>
        <end position="98"/>
    </location>
</feature>
<evidence type="ECO:0000313" key="4">
    <source>
        <dbReference type="Proteomes" id="UP000280434"/>
    </source>
</evidence>
<accession>A0A494X7F9</accession>
<evidence type="ECO:0000256" key="1">
    <source>
        <dbReference type="SAM" id="MobiDB-lite"/>
    </source>
</evidence>
<dbReference type="RefSeq" id="WP_121279428.1">
    <property type="nucleotide sequence ID" value="NZ_RBZV01000007.1"/>
</dbReference>